<dbReference type="PANTHER" id="PTHR46481:SF10">
    <property type="entry name" value="ZINC FINGER BED DOMAIN-CONTAINING PROTEIN 39"/>
    <property type="match status" value="1"/>
</dbReference>
<dbReference type="PROSITE" id="PS50808">
    <property type="entry name" value="ZF_BED"/>
    <property type="match status" value="1"/>
</dbReference>
<evidence type="ECO:0000256" key="3">
    <source>
        <dbReference type="ARBA" id="ARBA00022771"/>
    </source>
</evidence>
<evidence type="ECO:0000256" key="5">
    <source>
        <dbReference type="ARBA" id="ARBA00023015"/>
    </source>
</evidence>
<dbReference type="PANTHER" id="PTHR46481">
    <property type="entry name" value="ZINC FINGER BED DOMAIN-CONTAINING PROTEIN 4"/>
    <property type="match status" value="1"/>
</dbReference>
<name>A0A915ZB40_9GLOM</name>
<comment type="caution">
    <text evidence="11">The sequence shown here is derived from an EMBL/GenBank/DDBJ whole genome shotgun (WGS) entry which is preliminary data.</text>
</comment>
<dbReference type="SMART" id="SM00614">
    <property type="entry name" value="ZnF_BED"/>
    <property type="match status" value="1"/>
</dbReference>
<keyword evidence="3 8" id="KW-0863">Zinc-finger</keyword>
<evidence type="ECO:0000256" key="1">
    <source>
        <dbReference type="ARBA" id="ARBA00004123"/>
    </source>
</evidence>
<protein>
    <recommendedName>
        <fullName evidence="10">BED-type domain-containing protein</fullName>
    </recommendedName>
</protein>
<organism evidence="11 12">
    <name type="scientific">Rhizophagus irregularis</name>
    <dbReference type="NCBI Taxonomy" id="588596"/>
    <lineage>
        <taxon>Eukaryota</taxon>
        <taxon>Fungi</taxon>
        <taxon>Fungi incertae sedis</taxon>
        <taxon>Mucoromycota</taxon>
        <taxon>Glomeromycotina</taxon>
        <taxon>Glomeromycetes</taxon>
        <taxon>Glomerales</taxon>
        <taxon>Glomeraceae</taxon>
        <taxon>Rhizophagus</taxon>
    </lineage>
</organism>
<evidence type="ECO:0000313" key="11">
    <source>
        <dbReference type="EMBL" id="CAB5369536.1"/>
    </source>
</evidence>
<dbReference type="EMBL" id="CAGKOT010000026">
    <property type="protein sequence ID" value="CAB5369536.1"/>
    <property type="molecule type" value="Genomic_DNA"/>
</dbReference>
<evidence type="ECO:0000256" key="8">
    <source>
        <dbReference type="PROSITE-ProRule" id="PRU00027"/>
    </source>
</evidence>
<evidence type="ECO:0000256" key="2">
    <source>
        <dbReference type="ARBA" id="ARBA00022723"/>
    </source>
</evidence>
<keyword evidence="6" id="KW-0804">Transcription</keyword>
<comment type="subcellular location">
    <subcellularLocation>
        <location evidence="1">Nucleus</location>
    </subcellularLocation>
</comment>
<evidence type="ECO:0000259" key="10">
    <source>
        <dbReference type="PROSITE" id="PS50808"/>
    </source>
</evidence>
<gene>
    <name evidence="11" type="ORF">CHRIB12_LOCUS12233</name>
</gene>
<keyword evidence="7" id="KW-0539">Nucleus</keyword>
<dbReference type="InterPro" id="IPR052035">
    <property type="entry name" value="ZnF_BED_domain_contain"/>
</dbReference>
<dbReference type="VEuPathDB" id="FungiDB:RhiirFUN_002951"/>
<keyword evidence="4" id="KW-0862">Zinc</keyword>
<keyword evidence="5" id="KW-0805">Transcription regulation</keyword>
<accession>A0A915ZB40</accession>
<evidence type="ECO:0000256" key="7">
    <source>
        <dbReference type="ARBA" id="ARBA00023242"/>
    </source>
</evidence>
<evidence type="ECO:0000256" key="6">
    <source>
        <dbReference type="ARBA" id="ARBA00023163"/>
    </source>
</evidence>
<dbReference type="GO" id="GO:0008270">
    <property type="term" value="F:zinc ion binding"/>
    <property type="evidence" value="ECO:0007669"/>
    <property type="project" value="UniProtKB-KW"/>
</dbReference>
<dbReference type="Proteomes" id="UP000684084">
    <property type="component" value="Unassembled WGS sequence"/>
</dbReference>
<evidence type="ECO:0000256" key="4">
    <source>
        <dbReference type="ARBA" id="ARBA00022833"/>
    </source>
</evidence>
<dbReference type="GO" id="GO:0005634">
    <property type="term" value="C:nucleus"/>
    <property type="evidence" value="ECO:0007669"/>
    <property type="project" value="UniProtKB-SubCell"/>
</dbReference>
<dbReference type="AlphaFoldDB" id="A0A915ZB40"/>
<keyword evidence="2" id="KW-0479">Metal-binding</keyword>
<evidence type="ECO:0000256" key="9">
    <source>
        <dbReference type="SAM" id="MobiDB-lite"/>
    </source>
</evidence>
<reference evidence="11" key="1">
    <citation type="submission" date="2020-05" db="EMBL/GenBank/DDBJ databases">
        <authorList>
            <person name="Rincon C."/>
            <person name="Sanders R I."/>
            <person name="Robbins C."/>
            <person name="Chaturvedi A."/>
        </authorList>
    </citation>
    <scope>NUCLEOTIDE SEQUENCE</scope>
    <source>
        <strain evidence="11">CHB12</strain>
    </source>
</reference>
<feature type="domain" description="BED-type" evidence="10">
    <location>
        <begin position="119"/>
        <end position="177"/>
    </location>
</feature>
<dbReference type="InterPro" id="IPR003656">
    <property type="entry name" value="Znf_BED"/>
</dbReference>
<proteinExistence type="predicted"/>
<feature type="compositionally biased region" description="Acidic residues" evidence="9">
    <location>
        <begin position="24"/>
        <end position="89"/>
    </location>
</feature>
<sequence>MVKRKRNKTKNTSISKRSRHDELLGEEFVEEELVEQEMEEEERIEDKDRDEDENEDQDEDKDKDEDEGEDKDEVDDEYEEEKAEEENGSFEEIHDKSGDETDEDNEYDNENDKNKKSNKERSFVWFHFEKFIDVHGVKWAKCNYCNKVKYKMDGKTGGSTGNLSKHLKNHLDKIDPSIQKQAEFMKKILTKDDNEKIPFSNENFREKLAIWVTVDDQPFTVSECPEFKELIKLCNEKAVLPSADTVRNDVLKLYKNYQTDVKYKLQNIPGKLSFTLDCWTSTNTIAFLGITCHFIDNDWSLREMLIDFVHLSGSHSGENLAKQFLKRVDNDFQILPKILAVTADNASNNTTFLKALEDTCNKKEINFDHKKNSIRCLAHIINLTVQEILRYIKTDDAQEEDEILELILQEERENHFNVEIIPRLRRLIVKLRSSPQ</sequence>
<feature type="region of interest" description="Disordered" evidence="9">
    <location>
        <begin position="1"/>
        <end position="115"/>
    </location>
</feature>
<feature type="compositionally biased region" description="Acidic residues" evidence="9">
    <location>
        <begin position="100"/>
        <end position="109"/>
    </location>
</feature>
<dbReference type="OrthoDB" id="1607513at2759"/>
<dbReference type="GO" id="GO:0003677">
    <property type="term" value="F:DNA binding"/>
    <property type="evidence" value="ECO:0007669"/>
    <property type="project" value="InterPro"/>
</dbReference>
<evidence type="ECO:0000313" key="12">
    <source>
        <dbReference type="Proteomes" id="UP000684084"/>
    </source>
</evidence>